<protein>
    <submittedName>
        <fullName evidence="1">Uncharacterized protein</fullName>
    </submittedName>
</protein>
<evidence type="ECO:0000313" key="1">
    <source>
        <dbReference type="EMBL" id="RJF79699.1"/>
    </source>
</evidence>
<evidence type="ECO:0000313" key="2">
    <source>
        <dbReference type="Proteomes" id="UP000283458"/>
    </source>
</evidence>
<dbReference type="Proteomes" id="UP000283458">
    <property type="component" value="Unassembled WGS sequence"/>
</dbReference>
<reference evidence="1 2" key="1">
    <citation type="submission" date="2018-09" db="EMBL/GenBank/DDBJ databases">
        <authorList>
            <person name="Zhu H."/>
        </authorList>
    </citation>
    <scope>NUCLEOTIDE SEQUENCE [LARGE SCALE GENOMIC DNA]</scope>
    <source>
        <strain evidence="1 2">K2W22B-5</strain>
    </source>
</reference>
<keyword evidence="2" id="KW-1185">Reference proteome</keyword>
<proteinExistence type="predicted"/>
<accession>A0A418VTA6</accession>
<dbReference type="EMBL" id="QYUL01000003">
    <property type="protein sequence ID" value="RJF79699.1"/>
    <property type="molecule type" value="Genomic_DNA"/>
</dbReference>
<sequence>MLTIKDCIGLSDLTEAEVEAIAEHEHVPSIIAAEMGCCLAHSPDGPMRIAEILVEDIADARAHGHDRHAEELVVVLRDFVVAHSPQ</sequence>
<name>A0A418VTA6_9PROT</name>
<gene>
    <name evidence="1" type="ORF">D3877_21675</name>
</gene>
<organism evidence="1 2">
    <name type="scientific">Azospirillum cavernae</name>
    <dbReference type="NCBI Taxonomy" id="2320860"/>
    <lineage>
        <taxon>Bacteria</taxon>
        <taxon>Pseudomonadati</taxon>
        <taxon>Pseudomonadota</taxon>
        <taxon>Alphaproteobacteria</taxon>
        <taxon>Rhodospirillales</taxon>
        <taxon>Azospirillaceae</taxon>
        <taxon>Azospirillum</taxon>
    </lineage>
</organism>
<comment type="caution">
    <text evidence="1">The sequence shown here is derived from an EMBL/GenBank/DDBJ whole genome shotgun (WGS) entry which is preliminary data.</text>
</comment>
<dbReference type="OrthoDB" id="5625447at2"/>
<dbReference type="RefSeq" id="WP_119833150.1">
    <property type="nucleotide sequence ID" value="NZ_QYUL01000003.1"/>
</dbReference>
<dbReference type="AlphaFoldDB" id="A0A418VTA6"/>